<protein>
    <recommendedName>
        <fullName evidence="3">F5/8 type C domain-containing protein</fullName>
    </recommendedName>
</protein>
<gene>
    <name evidence="1" type="ORF">TVAG_334940</name>
</gene>
<sequence>MISLFFQTISSEINTQGLFAKYYNDKIINIEVSGSSLQYINGTKQMTKPEYAIYPWDKKYDWCSECAHSYEDHPFITFSIQSKKIKINGYFLRVGCCYDGCCCDDGYYNCFDCCLYSWSLQISDDKKEWKTIHKVEKDSTMRICSEKTYKLDATYVGKYVRLFQDQPCPGYPPCIAFNKFDIHGFAVNDDGSDVVDENDLHGGAFHDDDEDISIIGHISKNTNA</sequence>
<dbReference type="VEuPathDB" id="TrichDB:TVAGG3_0633620"/>
<reference evidence="1" key="1">
    <citation type="submission" date="2006-10" db="EMBL/GenBank/DDBJ databases">
        <authorList>
            <person name="Amadeo P."/>
            <person name="Zhao Q."/>
            <person name="Wortman J."/>
            <person name="Fraser-Liggett C."/>
            <person name="Carlton J."/>
        </authorList>
    </citation>
    <scope>NUCLEOTIDE SEQUENCE</scope>
    <source>
        <strain evidence="1">G3</strain>
    </source>
</reference>
<dbReference type="KEGG" id="tva:4748574"/>
<evidence type="ECO:0008006" key="3">
    <source>
        <dbReference type="Google" id="ProtNLM"/>
    </source>
</evidence>
<dbReference type="Proteomes" id="UP000001542">
    <property type="component" value="Unassembled WGS sequence"/>
</dbReference>
<reference evidence="1" key="2">
    <citation type="journal article" date="2007" name="Science">
        <title>Draft genome sequence of the sexually transmitted pathogen Trichomonas vaginalis.</title>
        <authorList>
            <person name="Carlton J.M."/>
            <person name="Hirt R.P."/>
            <person name="Silva J.C."/>
            <person name="Delcher A.L."/>
            <person name="Schatz M."/>
            <person name="Zhao Q."/>
            <person name="Wortman J.R."/>
            <person name="Bidwell S.L."/>
            <person name="Alsmark U.C.M."/>
            <person name="Besteiro S."/>
            <person name="Sicheritz-Ponten T."/>
            <person name="Noel C.J."/>
            <person name="Dacks J.B."/>
            <person name="Foster P.G."/>
            <person name="Simillion C."/>
            <person name="Van de Peer Y."/>
            <person name="Miranda-Saavedra D."/>
            <person name="Barton G.J."/>
            <person name="Westrop G.D."/>
            <person name="Mueller S."/>
            <person name="Dessi D."/>
            <person name="Fiori P.L."/>
            <person name="Ren Q."/>
            <person name="Paulsen I."/>
            <person name="Zhang H."/>
            <person name="Bastida-Corcuera F.D."/>
            <person name="Simoes-Barbosa A."/>
            <person name="Brown M.T."/>
            <person name="Hayes R.D."/>
            <person name="Mukherjee M."/>
            <person name="Okumura C.Y."/>
            <person name="Schneider R."/>
            <person name="Smith A.J."/>
            <person name="Vanacova S."/>
            <person name="Villalvazo M."/>
            <person name="Haas B.J."/>
            <person name="Pertea M."/>
            <person name="Feldblyum T.V."/>
            <person name="Utterback T.R."/>
            <person name="Shu C.L."/>
            <person name="Osoegawa K."/>
            <person name="de Jong P.J."/>
            <person name="Hrdy I."/>
            <person name="Horvathova L."/>
            <person name="Zubacova Z."/>
            <person name="Dolezal P."/>
            <person name="Malik S.B."/>
            <person name="Logsdon J.M. Jr."/>
            <person name="Henze K."/>
            <person name="Gupta A."/>
            <person name="Wang C.C."/>
            <person name="Dunne R.L."/>
            <person name="Upcroft J.A."/>
            <person name="Upcroft P."/>
            <person name="White O."/>
            <person name="Salzberg S.L."/>
            <person name="Tang P."/>
            <person name="Chiu C.-H."/>
            <person name="Lee Y.-S."/>
            <person name="Embley T.M."/>
            <person name="Coombs G.H."/>
            <person name="Mottram J.C."/>
            <person name="Tachezy J."/>
            <person name="Fraser-Liggett C.M."/>
            <person name="Johnson P.J."/>
        </authorList>
    </citation>
    <scope>NUCLEOTIDE SEQUENCE [LARGE SCALE GENOMIC DNA]</scope>
    <source>
        <strain evidence="1">G3</strain>
    </source>
</reference>
<dbReference type="InParanoid" id="A2FW35"/>
<dbReference type="RefSeq" id="XP_001303812.1">
    <property type="nucleotide sequence ID" value="XM_001303811.1"/>
</dbReference>
<name>A2FW35_TRIV3</name>
<dbReference type="SUPFAM" id="SSF49785">
    <property type="entry name" value="Galactose-binding domain-like"/>
    <property type="match status" value="1"/>
</dbReference>
<dbReference type="EMBL" id="DS114076">
    <property type="protein sequence ID" value="EAX90882.1"/>
    <property type="molecule type" value="Genomic_DNA"/>
</dbReference>
<dbReference type="AlphaFoldDB" id="A2FW35"/>
<evidence type="ECO:0000313" key="2">
    <source>
        <dbReference type="Proteomes" id="UP000001542"/>
    </source>
</evidence>
<proteinExistence type="predicted"/>
<keyword evidence="2" id="KW-1185">Reference proteome</keyword>
<accession>A2FW35</accession>
<evidence type="ECO:0000313" key="1">
    <source>
        <dbReference type="EMBL" id="EAX90882.1"/>
    </source>
</evidence>
<organism evidence="1 2">
    <name type="scientific">Trichomonas vaginalis (strain ATCC PRA-98 / G3)</name>
    <dbReference type="NCBI Taxonomy" id="412133"/>
    <lineage>
        <taxon>Eukaryota</taxon>
        <taxon>Metamonada</taxon>
        <taxon>Parabasalia</taxon>
        <taxon>Trichomonadida</taxon>
        <taxon>Trichomonadidae</taxon>
        <taxon>Trichomonas</taxon>
    </lineage>
</organism>
<dbReference type="VEuPathDB" id="TrichDB:TVAG_334940"/>
<dbReference type="InterPro" id="IPR008979">
    <property type="entry name" value="Galactose-bd-like_sf"/>
</dbReference>